<dbReference type="EMBL" id="FXWK01000002">
    <property type="protein sequence ID" value="SMQ85366.1"/>
    <property type="molecule type" value="Genomic_DNA"/>
</dbReference>
<evidence type="ECO:0000256" key="1">
    <source>
        <dbReference type="SAM" id="MobiDB-lite"/>
    </source>
</evidence>
<reference evidence="3" key="1">
    <citation type="submission" date="2017-04" db="EMBL/GenBank/DDBJ databases">
        <authorList>
            <person name="Varghese N."/>
            <person name="Submissions S."/>
        </authorList>
    </citation>
    <scope>NUCLEOTIDE SEQUENCE [LARGE SCALE GENOMIC DNA]</scope>
</reference>
<dbReference type="AlphaFoldDB" id="A0A1Y6G5M4"/>
<proteinExistence type="predicted"/>
<dbReference type="Proteomes" id="UP000194474">
    <property type="component" value="Unassembled WGS sequence"/>
</dbReference>
<keyword evidence="3" id="KW-1185">Reference proteome</keyword>
<evidence type="ECO:0000313" key="3">
    <source>
        <dbReference type="Proteomes" id="UP000194474"/>
    </source>
</evidence>
<evidence type="ECO:0000313" key="2">
    <source>
        <dbReference type="EMBL" id="SMQ85366.1"/>
    </source>
</evidence>
<sequence length="72" mass="7464">MVHFFGILTPGPLKRQAADEAPHKANFFGGIPDIAAGAVPMTRAEQDACYLGGKGPEPDRAAEDATSPAADQ</sequence>
<name>A0A1Y6G5M4_9HYPH</name>
<gene>
    <name evidence="2" type="ORF">SAMN06295905_2643</name>
</gene>
<accession>A0A1Y6G5M4</accession>
<protein>
    <submittedName>
        <fullName evidence="2">Uncharacterized protein</fullName>
    </submittedName>
</protein>
<feature type="region of interest" description="Disordered" evidence="1">
    <location>
        <begin position="50"/>
        <end position="72"/>
    </location>
</feature>
<organism evidence="2 3">
    <name type="scientific">Devosia lucknowensis</name>
    <dbReference type="NCBI Taxonomy" id="1096929"/>
    <lineage>
        <taxon>Bacteria</taxon>
        <taxon>Pseudomonadati</taxon>
        <taxon>Pseudomonadota</taxon>
        <taxon>Alphaproteobacteria</taxon>
        <taxon>Hyphomicrobiales</taxon>
        <taxon>Devosiaceae</taxon>
        <taxon>Devosia</taxon>
    </lineage>
</organism>
<dbReference type="RefSeq" id="WP_086471045.1">
    <property type="nucleotide sequence ID" value="NZ_FXWK01000002.1"/>
</dbReference>
<dbReference type="OrthoDB" id="7951175at2"/>